<sequence>MKVLSTISAQSLSINETIQVLSLSSSKIKDNYCQHLAEILQYNGDLACLCLCDDQITDRGMTDLINALTTNNTLKWLNAFNNSINQCVTPICELLKENRTLQGFNLSVGIDIACCVKTKKPVRIYESFFNVISECHGSVSHGGRDKTLCEVNSHYSWVPRRAIKIFLKHCTPCQVRKPIKQHVVSKPIISSGVMTRLQVDLVDMRTRPDKIEQDVVFNWILNCIDHFSNFAGLFR</sequence>
<proteinExistence type="predicted"/>
<accession>A0A8S2ELC7</accession>
<gene>
    <name evidence="2" type="ORF">OVA965_LOCUS23663</name>
    <name evidence="3" type="ORF">TMI583_LOCUS24385</name>
</gene>
<evidence type="ECO:0000313" key="4">
    <source>
        <dbReference type="Proteomes" id="UP000677228"/>
    </source>
</evidence>
<dbReference type="Pfam" id="PF17921">
    <property type="entry name" value="Integrase_H2C2"/>
    <property type="match status" value="1"/>
</dbReference>
<dbReference type="EMBL" id="CAJOBA010035439">
    <property type="protein sequence ID" value="CAF4004555.1"/>
    <property type="molecule type" value="Genomic_DNA"/>
</dbReference>
<evidence type="ECO:0000313" key="2">
    <source>
        <dbReference type="EMBL" id="CAF1194249.1"/>
    </source>
</evidence>
<dbReference type="InterPro" id="IPR041588">
    <property type="entry name" value="Integrase_H2C2"/>
</dbReference>
<organism evidence="2 4">
    <name type="scientific">Didymodactylos carnosus</name>
    <dbReference type="NCBI Taxonomy" id="1234261"/>
    <lineage>
        <taxon>Eukaryota</taxon>
        <taxon>Metazoa</taxon>
        <taxon>Spiralia</taxon>
        <taxon>Gnathifera</taxon>
        <taxon>Rotifera</taxon>
        <taxon>Eurotatoria</taxon>
        <taxon>Bdelloidea</taxon>
        <taxon>Philodinida</taxon>
        <taxon>Philodinidae</taxon>
        <taxon>Didymodactylos</taxon>
    </lineage>
</organism>
<dbReference type="SUPFAM" id="SSF52047">
    <property type="entry name" value="RNI-like"/>
    <property type="match status" value="1"/>
</dbReference>
<dbReference type="Gene3D" id="3.80.10.10">
    <property type="entry name" value="Ribonuclease Inhibitor"/>
    <property type="match status" value="1"/>
</dbReference>
<dbReference type="Proteomes" id="UP000682733">
    <property type="component" value="Unassembled WGS sequence"/>
</dbReference>
<reference evidence="2" key="1">
    <citation type="submission" date="2021-02" db="EMBL/GenBank/DDBJ databases">
        <authorList>
            <person name="Nowell W R."/>
        </authorList>
    </citation>
    <scope>NUCLEOTIDE SEQUENCE</scope>
</reference>
<dbReference type="AlphaFoldDB" id="A0A8S2ELC7"/>
<dbReference type="EMBL" id="CAJNOK010013906">
    <property type="protein sequence ID" value="CAF1194249.1"/>
    <property type="molecule type" value="Genomic_DNA"/>
</dbReference>
<dbReference type="Proteomes" id="UP000677228">
    <property type="component" value="Unassembled WGS sequence"/>
</dbReference>
<evidence type="ECO:0000313" key="3">
    <source>
        <dbReference type="EMBL" id="CAF4004555.1"/>
    </source>
</evidence>
<dbReference type="InterPro" id="IPR032675">
    <property type="entry name" value="LRR_dom_sf"/>
</dbReference>
<name>A0A8S2ELC7_9BILA</name>
<protein>
    <recommendedName>
        <fullName evidence="1">Integrase zinc-binding domain-containing protein</fullName>
    </recommendedName>
</protein>
<comment type="caution">
    <text evidence="2">The sequence shown here is derived from an EMBL/GenBank/DDBJ whole genome shotgun (WGS) entry which is preliminary data.</text>
</comment>
<evidence type="ECO:0000259" key="1">
    <source>
        <dbReference type="Pfam" id="PF17921"/>
    </source>
</evidence>
<feature type="domain" description="Integrase zinc-binding" evidence="1">
    <location>
        <begin position="131"/>
        <end position="178"/>
    </location>
</feature>